<dbReference type="Pfam" id="PF20177">
    <property type="entry name" value="DUF6542"/>
    <property type="match status" value="1"/>
</dbReference>
<keyword evidence="2" id="KW-0812">Transmembrane</keyword>
<proteinExistence type="predicted"/>
<gene>
    <name evidence="4" type="ORF">H0P51_22215</name>
</gene>
<sequence>MSAQRERSAVEPNHRSIVPSIPGVPWWAAVLIAVGATALGYLLDAGHKDLTHTFALLYIAGCVAAVLAVRQAAVFTAVIQPPLILFCAVPGAYWLFHGGKVDKFKDLLINCGYPLIERFPLMLGTAGGVLLIGLVRWYFGKNSRTAPSADSATDDVPARTQARTPLLTELAAKVRALLAGLSGEEIDEAEAPPAHARGRTTRTTRPARSGTRSAQRPAARTRSRHARPDDTYAPSDERPRRTTRRSAVPSPDAGDFDPADPPRRPRRRRPDPDTDLGAPPPREARREPRTRRNPYERPYERPYDRPEPRSSRFDRYETYDRPEPPARGERRSRHERLAPEPYPPYEPPRRRTAPAGSGGGTPTHHPISQVRYRGQPPRNDPRGEPLDEPRGTGRNRPRASRRPPAEWEYDG</sequence>
<feature type="region of interest" description="Disordered" evidence="1">
    <location>
        <begin position="185"/>
        <end position="411"/>
    </location>
</feature>
<evidence type="ECO:0000313" key="4">
    <source>
        <dbReference type="EMBL" id="QLL06435.1"/>
    </source>
</evidence>
<dbReference type="Proteomes" id="UP000510682">
    <property type="component" value="Chromosome"/>
</dbReference>
<feature type="compositionally biased region" description="Basic and acidic residues" evidence="1">
    <location>
        <begin position="226"/>
        <end position="240"/>
    </location>
</feature>
<keyword evidence="2" id="KW-0472">Membrane</keyword>
<feature type="compositionally biased region" description="Low complexity" evidence="1">
    <location>
        <begin position="203"/>
        <end position="214"/>
    </location>
</feature>
<evidence type="ECO:0000256" key="2">
    <source>
        <dbReference type="SAM" id="Phobius"/>
    </source>
</evidence>
<dbReference type="EMBL" id="CP059165">
    <property type="protein sequence ID" value="QLL06435.1"/>
    <property type="molecule type" value="Genomic_DNA"/>
</dbReference>
<dbReference type="AlphaFoldDB" id="A0A7D6HWT3"/>
<feature type="compositionally biased region" description="Basic and acidic residues" evidence="1">
    <location>
        <begin position="293"/>
        <end position="329"/>
    </location>
</feature>
<feature type="transmembrane region" description="Helical" evidence="2">
    <location>
        <begin position="79"/>
        <end position="98"/>
    </location>
</feature>
<keyword evidence="5" id="KW-1185">Reference proteome</keyword>
<reference evidence="5" key="3">
    <citation type="submission" date="2023-07" db="EMBL/GenBank/DDBJ databases">
        <title>Description of Mycobacterium gordonae subsp. intergordonae subsp.nov. and Mycobacterium gordonae subsp. gordonae subsp. nov.</title>
        <authorList>
            <person name="Huang H."/>
        </authorList>
    </citation>
    <scope>NUCLEOTIDE SEQUENCE [LARGE SCALE GENOMIC DNA]</scope>
    <source>
        <strain evidence="5">24</strain>
    </source>
</reference>
<evidence type="ECO:0000259" key="3">
    <source>
        <dbReference type="Pfam" id="PF20177"/>
    </source>
</evidence>
<dbReference type="RefSeq" id="WP_180915014.1">
    <property type="nucleotide sequence ID" value="NZ_CP059165.1"/>
</dbReference>
<reference evidence="4 5" key="2">
    <citation type="submission" date="2020-07" db="EMBL/GenBank/DDBJ databases">
        <authorList>
            <person name="Yu X."/>
        </authorList>
    </citation>
    <scope>NUCLEOTIDE SEQUENCE [LARGE SCALE GENOMIC DNA]</scope>
    <source>
        <strain evidence="5">24</strain>
    </source>
</reference>
<evidence type="ECO:0000313" key="5">
    <source>
        <dbReference type="Proteomes" id="UP000510682"/>
    </source>
</evidence>
<feature type="transmembrane region" description="Helical" evidence="2">
    <location>
        <begin position="119"/>
        <end position="139"/>
    </location>
</feature>
<keyword evidence="2" id="KW-1133">Transmembrane helix</keyword>
<evidence type="ECO:0000256" key="1">
    <source>
        <dbReference type="SAM" id="MobiDB-lite"/>
    </source>
</evidence>
<protein>
    <recommendedName>
        <fullName evidence="3">DUF6542 domain-containing protein</fullName>
    </recommendedName>
</protein>
<feature type="transmembrane region" description="Helical" evidence="2">
    <location>
        <begin position="55"/>
        <end position="73"/>
    </location>
</feature>
<dbReference type="InterPro" id="IPR046672">
    <property type="entry name" value="DUF6542"/>
</dbReference>
<accession>A0A7D6HWT3</accession>
<name>A0A7D6HWT3_9MYCO</name>
<feature type="compositionally biased region" description="Basic and acidic residues" evidence="1">
    <location>
        <begin position="379"/>
        <end position="391"/>
    </location>
</feature>
<dbReference type="KEGG" id="mgor:H0P51_22215"/>
<organism evidence="4 5">
    <name type="scientific">Mycobacterium vicinigordonae</name>
    <dbReference type="NCBI Taxonomy" id="1719132"/>
    <lineage>
        <taxon>Bacteria</taxon>
        <taxon>Bacillati</taxon>
        <taxon>Actinomycetota</taxon>
        <taxon>Actinomycetes</taxon>
        <taxon>Mycobacteriales</taxon>
        <taxon>Mycobacteriaceae</taxon>
        <taxon>Mycobacterium</taxon>
    </lineage>
</organism>
<reference evidence="5" key="1">
    <citation type="submission" date="2020-07" db="EMBL/GenBank/DDBJ databases">
        <title>Description of Mycobacterium gordonae subsp. intergordonae subsp.nov. and Mycobacterium gordonae subsp. gordonae subsp. nov.</title>
        <authorList>
            <person name="Yu X."/>
        </authorList>
    </citation>
    <scope>NUCLEOTIDE SEQUENCE [LARGE SCALE GENOMIC DNA]</scope>
    <source>
        <strain evidence="5">24</strain>
    </source>
</reference>
<feature type="transmembrane region" description="Helical" evidence="2">
    <location>
        <begin position="24"/>
        <end position="43"/>
    </location>
</feature>
<feature type="domain" description="DUF6542" evidence="3">
    <location>
        <begin position="23"/>
        <end position="139"/>
    </location>
</feature>